<dbReference type="SUPFAM" id="SSF52096">
    <property type="entry name" value="ClpP/crotonase"/>
    <property type="match status" value="1"/>
</dbReference>
<dbReference type="STRING" id="60137.SAMN04488041_11051"/>
<proteinExistence type="inferred from homology"/>
<reference evidence="5" key="1">
    <citation type="submission" date="2016-10" db="EMBL/GenBank/DDBJ databases">
        <authorList>
            <person name="Varghese N."/>
            <person name="Submissions S."/>
        </authorList>
    </citation>
    <scope>NUCLEOTIDE SEQUENCE [LARGE SCALE GENOMIC DNA]</scope>
    <source>
        <strain evidence="5">DSM 10014</strain>
    </source>
</reference>
<dbReference type="PANTHER" id="PTHR11941">
    <property type="entry name" value="ENOYL-COA HYDRATASE-RELATED"/>
    <property type="match status" value="1"/>
</dbReference>
<evidence type="ECO:0000256" key="3">
    <source>
        <dbReference type="RuleBase" id="RU003707"/>
    </source>
</evidence>
<sequence length="274" mass="29408">MTDVKTKDAKDIWARDFDYISVKRDGHILEITIDRADRYNALHGGAHQELHDIFDGYEQDPDLWVAIITGAGDKAFCSGNDLKATSEGQDIEPASSGFGGLTDRWGREKPVIAAVNGVAMGGGCEIVLASDIAVADAHAKFALPEVKVGLFAAAGGVQRLTRQIGRKAAMELILTGRAITADRACDLGIINRVAGEGETAMDIAREIAKEITMVSPTAVRASKRVLNALEEDIERLPEAFAGNTAEFDVVLKSNDGKEGVKAFVEKRAPNWTNS</sequence>
<evidence type="ECO:0000256" key="1">
    <source>
        <dbReference type="ARBA" id="ARBA00005254"/>
    </source>
</evidence>
<dbReference type="Gene3D" id="1.10.12.10">
    <property type="entry name" value="Lyase 2-enoyl-coa Hydratase, Chain A, domain 2"/>
    <property type="match status" value="1"/>
</dbReference>
<evidence type="ECO:0000313" key="4">
    <source>
        <dbReference type="EMBL" id="SDX64067.1"/>
    </source>
</evidence>
<dbReference type="AlphaFoldDB" id="A0A1H3DCJ1"/>
<comment type="similarity">
    <text evidence="1 3">Belongs to the enoyl-CoA hydratase/isomerase family.</text>
</comment>
<dbReference type="InterPro" id="IPR029045">
    <property type="entry name" value="ClpP/crotonase-like_dom_sf"/>
</dbReference>
<dbReference type="GeneID" id="94022524"/>
<gene>
    <name evidence="4" type="ORF">SAMN04488041_11051</name>
</gene>
<dbReference type="Proteomes" id="UP000183076">
    <property type="component" value="Unassembled WGS sequence"/>
</dbReference>
<evidence type="ECO:0000313" key="5">
    <source>
        <dbReference type="Proteomes" id="UP000183076"/>
    </source>
</evidence>
<keyword evidence="2" id="KW-0456">Lyase</keyword>
<protein>
    <submittedName>
        <fullName evidence="4">Crotonobetainyl-CoA hydratase</fullName>
    </submittedName>
</protein>
<dbReference type="InterPro" id="IPR014748">
    <property type="entry name" value="Enoyl-CoA_hydra_C"/>
</dbReference>
<dbReference type="FunFam" id="3.90.226.10:FF:000009">
    <property type="entry name" value="Carnitinyl-CoA dehydratase"/>
    <property type="match status" value="1"/>
</dbReference>
<dbReference type="RefSeq" id="WP_074637519.1">
    <property type="nucleotide sequence ID" value="NZ_CP160850.1"/>
</dbReference>
<dbReference type="Pfam" id="PF00378">
    <property type="entry name" value="ECH_1"/>
    <property type="match status" value="1"/>
</dbReference>
<dbReference type="GO" id="GO:0016829">
    <property type="term" value="F:lyase activity"/>
    <property type="evidence" value="ECO:0007669"/>
    <property type="project" value="UniProtKB-KW"/>
</dbReference>
<dbReference type="InterPro" id="IPR018376">
    <property type="entry name" value="Enoyl-CoA_hyd/isom_CS"/>
</dbReference>
<evidence type="ECO:0000256" key="2">
    <source>
        <dbReference type="ARBA" id="ARBA00023239"/>
    </source>
</evidence>
<accession>A0A1H3DCJ1</accession>
<dbReference type="PANTHER" id="PTHR11941:SF158">
    <property type="entry name" value="ENOYL-COA HYDRATASE (AFU_ORTHOLOGUE AFUA_2G10650)"/>
    <property type="match status" value="1"/>
</dbReference>
<dbReference type="EMBL" id="FNNB01000010">
    <property type="protein sequence ID" value="SDX64067.1"/>
    <property type="molecule type" value="Genomic_DNA"/>
</dbReference>
<dbReference type="Gene3D" id="3.90.226.10">
    <property type="entry name" value="2-enoyl-CoA Hydratase, Chain A, domain 1"/>
    <property type="match status" value="1"/>
</dbReference>
<organism evidence="4 5">
    <name type="scientific">Sulfitobacter pontiacus</name>
    <dbReference type="NCBI Taxonomy" id="60137"/>
    <lineage>
        <taxon>Bacteria</taxon>
        <taxon>Pseudomonadati</taxon>
        <taxon>Pseudomonadota</taxon>
        <taxon>Alphaproteobacteria</taxon>
        <taxon>Rhodobacterales</taxon>
        <taxon>Roseobacteraceae</taxon>
        <taxon>Sulfitobacter</taxon>
    </lineage>
</organism>
<dbReference type="PROSITE" id="PS00166">
    <property type="entry name" value="ENOYL_COA_HYDRATASE"/>
    <property type="match status" value="1"/>
</dbReference>
<dbReference type="CDD" id="cd06558">
    <property type="entry name" value="crotonase-like"/>
    <property type="match status" value="1"/>
</dbReference>
<name>A0A1H3DCJ1_9RHOB</name>
<dbReference type="GO" id="GO:0006635">
    <property type="term" value="P:fatty acid beta-oxidation"/>
    <property type="evidence" value="ECO:0007669"/>
    <property type="project" value="TreeGrafter"/>
</dbReference>
<dbReference type="InterPro" id="IPR001753">
    <property type="entry name" value="Enoyl-CoA_hydra/iso"/>
</dbReference>